<keyword evidence="6" id="KW-1185">Reference proteome</keyword>
<dbReference type="InterPro" id="IPR010664">
    <property type="entry name" value="LipoPS_assembly_LptC-rel"/>
</dbReference>
<gene>
    <name evidence="5" type="ORF">HDF09_001395</name>
</gene>
<protein>
    <submittedName>
        <fullName evidence="5">Lipopolysaccharide export system protein LptA</fullName>
    </submittedName>
</protein>
<accession>A0A7W8IGG1</accession>
<organism evidence="5 6">
    <name type="scientific">Tunturiibacter empetritectus</name>
    <dbReference type="NCBI Taxonomy" id="3069691"/>
    <lineage>
        <taxon>Bacteria</taxon>
        <taxon>Pseudomonadati</taxon>
        <taxon>Acidobacteriota</taxon>
        <taxon>Terriglobia</taxon>
        <taxon>Terriglobales</taxon>
        <taxon>Acidobacteriaceae</taxon>
        <taxon>Tunturiibacter</taxon>
    </lineage>
</organism>
<sequence length="846" mass="88741">MNVSVERLRVWLLAGAGLLVIVIASFLGYAHYRAHRFLTNLPKKLGVNVRRETNGFTYSQSMQGRTIYTVHAAKAVERADGKVTLHDVGIVLYGRKEDRADRIYGKEFEYDQKNEVIRAEGEVHIDLQAPEAADANAKMDYAAGKDLHGAGVGEKGAGSAEKKDVRLIHVTTSGLVFLQKLGVAATDNEIEFESGGLTGHAVGADYNSDTGVVVLHSAVRVNGLERDRPVVLTASRAELDRQNERAVLTQAKYMAVGGRGGAGQTAQARNVVVHLRPDGTAERIEAEGEVTLMNGMGGMVTAPRGEMTLSAQSQPQSAVMLGGVKYSADESLRQAKGEASEARAGFDKTGRPEHVVMTGAVHLNERVRTDASSDAWGERELNAGQVELALFAGAAGKAQLRDAKATGDARLKVMNPAAKGGGPTSSGLAGDVLTAHFVRVGSADHLAEVHGDGHTAMRRVNGKGVVDTSSGDSLVAHFRPVSAGAARGANATGKGQSADEITSATEQGHVVMTELPVKKLGDSAAPAEERVTAERAVYDGELERTTLTGNVQVSNGTSVLWADRVVTEQQTGDATADGSVKASFSQVGSEGEPVHVLASRAEMKHDSQMAKFYGGGLNGKPARLWQGASQVDAPVIEFEQKQKRLLAHGEGQGAPGAVHTVLVSGGSGVKADSAKTDNKAGKQVGGGKTSVVRVISRELVYSEEARRADFTGGVQVDSADGSMRGQQAVVYLQAAPAIGGKKADGAAGGGFMGGNVERVVASGHIEMQQPGRRASGEQLVYTASDGMFVLTGTPTALPKVVDDQRGTVTGTSLRFHTGDENVVVSNEGESGAGQRVRTETRVKNKE</sequence>
<keyword evidence="3" id="KW-1133">Transmembrane helix</keyword>
<dbReference type="InterPro" id="IPR005653">
    <property type="entry name" value="OstA-like_N"/>
</dbReference>
<dbReference type="Proteomes" id="UP000568106">
    <property type="component" value="Unassembled WGS sequence"/>
</dbReference>
<feature type="domain" description="Organic solvent tolerance-like N-terminal" evidence="4">
    <location>
        <begin position="696"/>
        <end position="817"/>
    </location>
</feature>
<dbReference type="GO" id="GO:0030288">
    <property type="term" value="C:outer membrane-bounded periplasmic space"/>
    <property type="evidence" value="ECO:0007669"/>
    <property type="project" value="TreeGrafter"/>
</dbReference>
<dbReference type="GO" id="GO:0017089">
    <property type="term" value="F:glycolipid transfer activity"/>
    <property type="evidence" value="ECO:0007669"/>
    <property type="project" value="TreeGrafter"/>
</dbReference>
<evidence type="ECO:0000256" key="3">
    <source>
        <dbReference type="SAM" id="Phobius"/>
    </source>
</evidence>
<feature type="transmembrane region" description="Helical" evidence="3">
    <location>
        <begin position="12"/>
        <end position="32"/>
    </location>
</feature>
<feature type="compositionally biased region" description="Basic and acidic residues" evidence="2">
    <location>
        <begin position="836"/>
        <end position="846"/>
    </location>
</feature>
<dbReference type="Gene3D" id="2.60.450.10">
    <property type="entry name" value="Lipopolysaccharide (LPS) transport protein A like domain"/>
    <property type="match status" value="2"/>
</dbReference>
<proteinExistence type="predicted"/>
<dbReference type="EMBL" id="JACHDY010000002">
    <property type="protein sequence ID" value="MBB5316726.1"/>
    <property type="molecule type" value="Genomic_DNA"/>
</dbReference>
<dbReference type="Pfam" id="PF06835">
    <property type="entry name" value="LptC"/>
    <property type="match status" value="1"/>
</dbReference>
<evidence type="ECO:0000256" key="2">
    <source>
        <dbReference type="SAM" id="MobiDB-lite"/>
    </source>
</evidence>
<comment type="caution">
    <text evidence="5">The sequence shown here is derived from an EMBL/GenBank/DDBJ whole genome shotgun (WGS) entry which is preliminary data.</text>
</comment>
<feature type="domain" description="Organic solvent tolerance-like N-terminal" evidence="4">
    <location>
        <begin position="531"/>
        <end position="643"/>
    </location>
</feature>
<keyword evidence="3" id="KW-0812">Transmembrane</keyword>
<evidence type="ECO:0000256" key="1">
    <source>
        <dbReference type="ARBA" id="ARBA00022729"/>
    </source>
</evidence>
<evidence type="ECO:0000313" key="5">
    <source>
        <dbReference type="EMBL" id="MBB5316726.1"/>
    </source>
</evidence>
<reference evidence="5" key="1">
    <citation type="submission" date="2020-08" db="EMBL/GenBank/DDBJ databases">
        <title>Genomic Encyclopedia of Type Strains, Phase IV (KMG-V): Genome sequencing to study the core and pangenomes of soil and plant-associated prokaryotes.</title>
        <authorList>
            <person name="Whitman W."/>
        </authorList>
    </citation>
    <scope>NUCLEOTIDE SEQUENCE [LARGE SCALE GENOMIC DNA]</scope>
    <source>
        <strain evidence="5">M8UP27</strain>
    </source>
</reference>
<dbReference type="InterPro" id="IPR052037">
    <property type="entry name" value="LPS_export_LptA"/>
</dbReference>
<evidence type="ECO:0000259" key="4">
    <source>
        <dbReference type="Pfam" id="PF03968"/>
    </source>
</evidence>
<dbReference type="GO" id="GO:0015920">
    <property type="term" value="P:lipopolysaccharide transport"/>
    <property type="evidence" value="ECO:0007669"/>
    <property type="project" value="TreeGrafter"/>
</dbReference>
<dbReference type="PANTHER" id="PTHR36504:SF1">
    <property type="entry name" value="LIPOPOLYSACCHARIDE EXPORT SYSTEM PROTEIN LPTA"/>
    <property type="match status" value="1"/>
</dbReference>
<dbReference type="AlphaFoldDB" id="A0A7W8IGG1"/>
<feature type="region of interest" description="Disordered" evidence="2">
    <location>
        <begin position="824"/>
        <end position="846"/>
    </location>
</feature>
<dbReference type="GO" id="GO:0009279">
    <property type="term" value="C:cell outer membrane"/>
    <property type="evidence" value="ECO:0007669"/>
    <property type="project" value="TreeGrafter"/>
</dbReference>
<evidence type="ECO:0000313" key="6">
    <source>
        <dbReference type="Proteomes" id="UP000568106"/>
    </source>
</evidence>
<dbReference type="Pfam" id="PF03968">
    <property type="entry name" value="LptD_N"/>
    <property type="match status" value="2"/>
</dbReference>
<name>A0A7W8IGG1_9BACT</name>
<keyword evidence="1" id="KW-0732">Signal</keyword>
<dbReference type="PANTHER" id="PTHR36504">
    <property type="entry name" value="LIPOPOLYSACCHARIDE EXPORT SYSTEM PROTEIN LPTA"/>
    <property type="match status" value="1"/>
</dbReference>
<keyword evidence="3" id="KW-0472">Membrane</keyword>